<dbReference type="InterPro" id="IPR029061">
    <property type="entry name" value="THDP-binding"/>
</dbReference>
<dbReference type="OrthoDB" id="16262at2759"/>
<dbReference type="SUPFAM" id="SSF52518">
    <property type="entry name" value="Thiamin diphosphate-binding fold (THDP-binding)"/>
    <property type="match status" value="1"/>
</dbReference>
<evidence type="ECO:0000313" key="5">
    <source>
        <dbReference type="EMBL" id="ETO12994.1"/>
    </source>
</evidence>
<keyword evidence="2" id="KW-0786">Thiamine pyrophosphate</keyword>
<gene>
    <name evidence="5" type="ORF">RFI_24378</name>
</gene>
<evidence type="ECO:0000256" key="2">
    <source>
        <dbReference type="ARBA" id="ARBA00023052"/>
    </source>
</evidence>
<keyword evidence="1" id="KW-0210">Decarboxylase</keyword>
<dbReference type="Gene3D" id="3.40.50.970">
    <property type="match status" value="1"/>
</dbReference>
<evidence type="ECO:0000313" key="6">
    <source>
        <dbReference type="Proteomes" id="UP000023152"/>
    </source>
</evidence>
<dbReference type="PANTHER" id="PTHR42818">
    <property type="entry name" value="SULFOPYRUVATE DECARBOXYLASE SUBUNIT ALPHA"/>
    <property type="match status" value="1"/>
</dbReference>
<dbReference type="EMBL" id="ASPP01020907">
    <property type="protein sequence ID" value="ETO12994.1"/>
    <property type="molecule type" value="Genomic_DNA"/>
</dbReference>
<dbReference type="GO" id="GO:0000287">
    <property type="term" value="F:magnesium ion binding"/>
    <property type="evidence" value="ECO:0007669"/>
    <property type="project" value="InterPro"/>
</dbReference>
<dbReference type="GO" id="GO:0030976">
    <property type="term" value="F:thiamine pyrophosphate binding"/>
    <property type="evidence" value="ECO:0007669"/>
    <property type="project" value="InterPro"/>
</dbReference>
<name>X6MGI6_RETFI</name>
<reference evidence="5 6" key="1">
    <citation type="journal article" date="2013" name="Curr. Biol.">
        <title>The Genome of the Foraminiferan Reticulomyxa filosa.</title>
        <authorList>
            <person name="Glockner G."/>
            <person name="Hulsmann N."/>
            <person name="Schleicher M."/>
            <person name="Noegel A.A."/>
            <person name="Eichinger L."/>
            <person name="Gallinger C."/>
            <person name="Pawlowski J."/>
            <person name="Sierra R."/>
            <person name="Euteneuer U."/>
            <person name="Pillet L."/>
            <person name="Moustafa A."/>
            <person name="Platzer M."/>
            <person name="Groth M."/>
            <person name="Szafranski K."/>
            <person name="Schliwa M."/>
        </authorList>
    </citation>
    <scope>NUCLEOTIDE SEQUENCE [LARGE SCALE GENOMIC DNA]</scope>
</reference>
<protein>
    <submittedName>
        <fullName evidence="5">Phosphonopyruvate decarboxylase</fullName>
    </submittedName>
</protein>
<dbReference type="OMA" id="PNETPIH"/>
<comment type="caution">
    <text evidence="5">The sequence shown here is derived from an EMBL/GenBank/DDBJ whole genome shotgun (WGS) entry which is preliminary data.</text>
</comment>
<feature type="domain" description="Thiamine pyrophosphate enzyme TPP-binding" evidence="4">
    <location>
        <begin position="27"/>
        <end position="141"/>
    </location>
</feature>
<organism evidence="5 6">
    <name type="scientific">Reticulomyxa filosa</name>
    <dbReference type="NCBI Taxonomy" id="46433"/>
    <lineage>
        <taxon>Eukaryota</taxon>
        <taxon>Sar</taxon>
        <taxon>Rhizaria</taxon>
        <taxon>Retaria</taxon>
        <taxon>Foraminifera</taxon>
        <taxon>Monothalamids</taxon>
        <taxon>Reticulomyxidae</taxon>
        <taxon>Reticulomyxa</taxon>
    </lineage>
</organism>
<keyword evidence="5" id="KW-0670">Pyruvate</keyword>
<dbReference type="InterPro" id="IPR051818">
    <property type="entry name" value="TPP_dependent_decarboxylase"/>
</dbReference>
<evidence type="ECO:0000256" key="3">
    <source>
        <dbReference type="ARBA" id="ARBA00023239"/>
    </source>
</evidence>
<keyword evidence="3" id="KW-0456">Lyase</keyword>
<dbReference type="Proteomes" id="UP000023152">
    <property type="component" value="Unassembled WGS sequence"/>
</dbReference>
<dbReference type="InterPro" id="IPR000399">
    <property type="entry name" value="TPP-bd_CS"/>
</dbReference>
<keyword evidence="6" id="KW-1185">Reference proteome</keyword>
<evidence type="ECO:0000256" key="1">
    <source>
        <dbReference type="ARBA" id="ARBA00022793"/>
    </source>
</evidence>
<sequence length="171" mass="18663">MYKCFLKVLAAEDPNNPNLNECKDLLMVGSMGHASSIALGIALNKPSRNIVCLDGDGAMLMHMGIMSTIGSSKLRNLKHILLNNATHDSVGQQPTTGYHTNFVDVAKACGYTWHKSVNSAEDVKAAVIELMKKDGPAFLEIRVRPGAKKDLGRPNETPIHNKKAFMSFLNK</sequence>
<dbReference type="GO" id="GO:0016831">
    <property type="term" value="F:carboxy-lyase activity"/>
    <property type="evidence" value="ECO:0007669"/>
    <property type="project" value="UniProtKB-KW"/>
</dbReference>
<dbReference type="InterPro" id="IPR011766">
    <property type="entry name" value="TPP_enzyme_TPP-bd"/>
</dbReference>
<dbReference type="Pfam" id="PF02775">
    <property type="entry name" value="TPP_enzyme_C"/>
    <property type="match status" value="1"/>
</dbReference>
<proteinExistence type="predicted"/>
<accession>X6MGI6</accession>
<dbReference type="PROSITE" id="PS00187">
    <property type="entry name" value="TPP_ENZYMES"/>
    <property type="match status" value="1"/>
</dbReference>
<evidence type="ECO:0000259" key="4">
    <source>
        <dbReference type="Pfam" id="PF02775"/>
    </source>
</evidence>
<dbReference type="PANTHER" id="PTHR42818:SF1">
    <property type="entry name" value="SULFOPYRUVATE DECARBOXYLASE"/>
    <property type="match status" value="1"/>
</dbReference>
<dbReference type="AlphaFoldDB" id="X6MGI6"/>